<protein>
    <submittedName>
        <fullName evidence="2">Uncharacterized hydrophobic domain</fullName>
    </submittedName>
</protein>
<dbReference type="RefSeq" id="WP_055268460.1">
    <property type="nucleotide sequence ID" value="NZ_CABIXQ010000039.1"/>
</dbReference>
<keyword evidence="1" id="KW-0472">Membrane</keyword>
<dbReference type="Proteomes" id="UP000095594">
    <property type="component" value="Unassembled WGS sequence"/>
</dbReference>
<accession>A0A174LWE5</accession>
<sequence>MNFNMDRFRYEFTRNQASNEEIYATILEGMNVHGSNFIILMCAIIIASIGLNMNSVAVIIGAMLISPLMGSIIGIGYGVGTYNTKLLKTAFRVLSISIIISVVTSTVYFSITPITTAGSEILARTSPTIWDVIIAFVGGVAGMIGLTRNKPSNVIPGVAIATALMPPLCTAGYGIATKQLNIFLGAGYLFFINGFFIAISTFVVTKALKLTTKSNVDYEKESKVRRFILISSIIVMIPSMVSAIWMITKTIDEKDLNDFISNELKNQYVLSKNIDYKNNIITLVTVGDSINSTELNFLNEKMIDYGLKNKKLILKQEGINMSNLEQYIDSIKNNQRYITSNNTDTNNKEEINRNAIFNELKSIYPEINKLYLGYIYGENDEENNIEILIIYSDVEDFSKNIGNIENWFKTRINSNNAKVYIEGKTS</sequence>
<dbReference type="EMBL" id="CYZX01000039">
    <property type="protein sequence ID" value="CUP26030.1"/>
    <property type="molecule type" value="Genomic_DNA"/>
</dbReference>
<evidence type="ECO:0000313" key="3">
    <source>
        <dbReference type="Proteomes" id="UP000095594"/>
    </source>
</evidence>
<feature type="transmembrane region" description="Helical" evidence="1">
    <location>
        <begin position="34"/>
        <end position="51"/>
    </location>
</feature>
<keyword evidence="1" id="KW-1133">Transmembrane helix</keyword>
<dbReference type="InterPro" id="IPR005240">
    <property type="entry name" value="DUF389"/>
</dbReference>
<organism evidence="2 3">
    <name type="scientific">Clostridium disporicum</name>
    <dbReference type="NCBI Taxonomy" id="84024"/>
    <lineage>
        <taxon>Bacteria</taxon>
        <taxon>Bacillati</taxon>
        <taxon>Bacillota</taxon>
        <taxon>Clostridia</taxon>
        <taxon>Eubacteriales</taxon>
        <taxon>Clostridiaceae</taxon>
        <taxon>Clostridium</taxon>
    </lineage>
</organism>
<proteinExistence type="predicted"/>
<gene>
    <name evidence="2" type="ORF">ERS852471_03290</name>
</gene>
<feature type="transmembrane region" description="Helical" evidence="1">
    <location>
        <begin position="91"/>
        <end position="109"/>
    </location>
</feature>
<feature type="transmembrane region" description="Helical" evidence="1">
    <location>
        <begin position="154"/>
        <end position="176"/>
    </location>
</feature>
<dbReference type="PANTHER" id="PTHR20992:SF9">
    <property type="entry name" value="AT15442P-RELATED"/>
    <property type="match status" value="1"/>
</dbReference>
<name>A0A174LWE5_9CLOT</name>
<dbReference type="Pfam" id="PF04087">
    <property type="entry name" value="DUF389"/>
    <property type="match status" value="1"/>
</dbReference>
<dbReference type="OrthoDB" id="9790659at2"/>
<dbReference type="PANTHER" id="PTHR20992">
    <property type="entry name" value="AT15442P-RELATED"/>
    <property type="match status" value="1"/>
</dbReference>
<evidence type="ECO:0000256" key="1">
    <source>
        <dbReference type="SAM" id="Phobius"/>
    </source>
</evidence>
<feature type="transmembrane region" description="Helical" evidence="1">
    <location>
        <begin position="226"/>
        <end position="247"/>
    </location>
</feature>
<dbReference type="AlphaFoldDB" id="A0A174LWE5"/>
<keyword evidence="1" id="KW-0812">Transmembrane</keyword>
<feature type="transmembrane region" description="Helical" evidence="1">
    <location>
        <begin position="57"/>
        <end position="79"/>
    </location>
</feature>
<feature type="transmembrane region" description="Helical" evidence="1">
    <location>
        <begin position="129"/>
        <end position="147"/>
    </location>
</feature>
<evidence type="ECO:0000313" key="2">
    <source>
        <dbReference type="EMBL" id="CUP26030.1"/>
    </source>
</evidence>
<reference evidence="2 3" key="1">
    <citation type="submission" date="2015-09" db="EMBL/GenBank/DDBJ databases">
        <authorList>
            <consortium name="Pathogen Informatics"/>
        </authorList>
    </citation>
    <scope>NUCLEOTIDE SEQUENCE [LARGE SCALE GENOMIC DNA]</scope>
    <source>
        <strain evidence="2 3">2789STDY5834856</strain>
    </source>
</reference>
<feature type="transmembrane region" description="Helical" evidence="1">
    <location>
        <begin position="182"/>
        <end position="205"/>
    </location>
</feature>